<evidence type="ECO:0000313" key="1">
    <source>
        <dbReference type="EMBL" id="KAG8173408.1"/>
    </source>
</evidence>
<comment type="caution">
    <text evidence="1">The sequence shown here is derived from an EMBL/GenBank/DDBJ whole genome shotgun (WGS) entry which is preliminary data.</text>
</comment>
<dbReference type="EMBL" id="JAFNEN010001797">
    <property type="protein sequence ID" value="KAG8173408.1"/>
    <property type="molecule type" value="Genomic_DNA"/>
</dbReference>
<evidence type="ECO:0000313" key="2">
    <source>
        <dbReference type="Proteomes" id="UP000827092"/>
    </source>
</evidence>
<proteinExistence type="predicted"/>
<name>A0AAV6TNQ8_9ARAC</name>
<protein>
    <submittedName>
        <fullName evidence="1">Uncharacterized protein</fullName>
    </submittedName>
</protein>
<dbReference type="AlphaFoldDB" id="A0AAV6TNQ8"/>
<reference evidence="1 2" key="1">
    <citation type="journal article" date="2022" name="Nat. Ecol. Evol.">
        <title>A masculinizing supergene underlies an exaggerated male reproductive morph in a spider.</title>
        <authorList>
            <person name="Hendrickx F."/>
            <person name="De Corte Z."/>
            <person name="Sonet G."/>
            <person name="Van Belleghem S.M."/>
            <person name="Kostlbacher S."/>
            <person name="Vangestel C."/>
        </authorList>
    </citation>
    <scope>NUCLEOTIDE SEQUENCE [LARGE SCALE GENOMIC DNA]</scope>
    <source>
        <strain evidence="1">W744_W776</strain>
    </source>
</reference>
<gene>
    <name evidence="1" type="ORF">JTE90_029274</name>
</gene>
<keyword evidence="2" id="KW-1185">Reference proteome</keyword>
<organism evidence="1 2">
    <name type="scientific">Oedothorax gibbosus</name>
    <dbReference type="NCBI Taxonomy" id="931172"/>
    <lineage>
        <taxon>Eukaryota</taxon>
        <taxon>Metazoa</taxon>
        <taxon>Ecdysozoa</taxon>
        <taxon>Arthropoda</taxon>
        <taxon>Chelicerata</taxon>
        <taxon>Arachnida</taxon>
        <taxon>Araneae</taxon>
        <taxon>Araneomorphae</taxon>
        <taxon>Entelegynae</taxon>
        <taxon>Araneoidea</taxon>
        <taxon>Linyphiidae</taxon>
        <taxon>Erigoninae</taxon>
        <taxon>Oedothorax</taxon>
    </lineage>
</organism>
<accession>A0AAV6TNQ8</accession>
<dbReference type="Proteomes" id="UP000827092">
    <property type="component" value="Unassembled WGS sequence"/>
</dbReference>
<sequence length="66" mass="7451">MVCAGGMPLAMDNFKELFFVIQEDSTKFDGGVIRARIYARARPVRKADSYAFPVAGFCTLPEIQFW</sequence>